<comment type="similarity">
    <text evidence="3">Belongs to the bacterial flagellin family.</text>
</comment>
<dbReference type="Gene3D" id="1.20.1330.10">
    <property type="entry name" value="f41 fragment of flagellin, N-terminal domain"/>
    <property type="match status" value="1"/>
</dbReference>
<reference evidence="7" key="2">
    <citation type="submission" date="2023-01" db="EMBL/GenBank/DDBJ databases">
        <title>Draft genome sequence of Paraferrimonas sedimenticola strain NBRC 101628.</title>
        <authorList>
            <person name="Sun Q."/>
            <person name="Mori K."/>
        </authorList>
    </citation>
    <scope>NUCLEOTIDE SEQUENCE</scope>
    <source>
        <strain evidence="7">NBRC 101628</strain>
    </source>
</reference>
<dbReference type="Proteomes" id="UP001161422">
    <property type="component" value="Unassembled WGS sequence"/>
</dbReference>
<evidence type="ECO:0000259" key="6">
    <source>
        <dbReference type="Pfam" id="PF00669"/>
    </source>
</evidence>
<organism evidence="7 8">
    <name type="scientific">Paraferrimonas sedimenticola</name>
    <dbReference type="NCBI Taxonomy" id="375674"/>
    <lineage>
        <taxon>Bacteria</taxon>
        <taxon>Pseudomonadati</taxon>
        <taxon>Pseudomonadota</taxon>
        <taxon>Gammaproteobacteria</taxon>
        <taxon>Alteromonadales</taxon>
        <taxon>Ferrimonadaceae</taxon>
        <taxon>Paraferrimonas</taxon>
    </lineage>
</organism>
<feature type="domain" description="Flagellin N-terminal" evidence="6">
    <location>
        <begin position="3"/>
        <end position="139"/>
    </location>
</feature>
<accession>A0AA37RPT5</accession>
<dbReference type="PANTHER" id="PTHR42792">
    <property type="entry name" value="FLAGELLIN"/>
    <property type="match status" value="1"/>
</dbReference>
<dbReference type="Pfam" id="PF00669">
    <property type="entry name" value="Flagellin_N"/>
    <property type="match status" value="1"/>
</dbReference>
<dbReference type="InterPro" id="IPR001029">
    <property type="entry name" value="Flagellin_N"/>
</dbReference>
<comment type="caution">
    <text evidence="7">The sequence shown here is derived from an EMBL/GenBank/DDBJ whole genome shotgun (WGS) entry which is preliminary data.</text>
</comment>
<keyword evidence="8" id="KW-1185">Reference proteome</keyword>
<dbReference type="NCBIfam" id="TIGR02550">
    <property type="entry name" value="flagell_flgL"/>
    <property type="match status" value="1"/>
</dbReference>
<evidence type="ECO:0000256" key="1">
    <source>
        <dbReference type="ARBA" id="ARBA00004365"/>
    </source>
</evidence>
<dbReference type="EMBL" id="BSNC01000001">
    <property type="protein sequence ID" value="GLP94985.1"/>
    <property type="molecule type" value="Genomic_DNA"/>
</dbReference>
<dbReference type="GO" id="GO:0009424">
    <property type="term" value="C:bacterial-type flagellum hook"/>
    <property type="evidence" value="ECO:0007669"/>
    <property type="project" value="InterPro"/>
</dbReference>
<keyword evidence="5" id="KW-0975">Bacterial flagellum</keyword>
<protein>
    <submittedName>
        <fullName evidence="7">Flagellar hook-associated protein FlgL</fullName>
    </submittedName>
</protein>
<dbReference type="RefSeq" id="WP_095505976.1">
    <property type="nucleotide sequence ID" value="NZ_BSNC01000001.1"/>
</dbReference>
<dbReference type="PANTHER" id="PTHR42792:SF1">
    <property type="entry name" value="FLAGELLAR HOOK-ASSOCIATED PROTEIN 3"/>
    <property type="match status" value="1"/>
</dbReference>
<reference evidence="7" key="1">
    <citation type="journal article" date="2014" name="Int. J. Syst. Evol. Microbiol.">
        <title>Complete genome sequence of Corynebacterium casei LMG S-19264T (=DSM 44701T), isolated from a smear-ripened cheese.</title>
        <authorList>
            <consortium name="US DOE Joint Genome Institute (JGI-PGF)"/>
            <person name="Walter F."/>
            <person name="Albersmeier A."/>
            <person name="Kalinowski J."/>
            <person name="Ruckert C."/>
        </authorList>
    </citation>
    <scope>NUCLEOTIDE SEQUENCE</scope>
    <source>
        <strain evidence="7">NBRC 101628</strain>
    </source>
</reference>
<keyword evidence="7" id="KW-0966">Cell projection</keyword>
<dbReference type="InterPro" id="IPR013384">
    <property type="entry name" value="Flagell_FlgL"/>
</dbReference>
<evidence type="ECO:0000256" key="2">
    <source>
        <dbReference type="ARBA" id="ARBA00004613"/>
    </source>
</evidence>
<dbReference type="InterPro" id="IPR001492">
    <property type="entry name" value="Flagellin"/>
</dbReference>
<evidence type="ECO:0000313" key="7">
    <source>
        <dbReference type="EMBL" id="GLP94985.1"/>
    </source>
</evidence>
<name>A0AA37RPT5_9GAMM</name>
<dbReference type="GO" id="GO:0071973">
    <property type="term" value="P:bacterial-type flagellum-dependent cell motility"/>
    <property type="evidence" value="ECO:0007669"/>
    <property type="project" value="InterPro"/>
</dbReference>
<comment type="subcellular location">
    <subcellularLocation>
        <location evidence="1">Bacterial flagellum</location>
    </subcellularLocation>
    <subcellularLocation>
        <location evidence="2">Secreted</location>
    </subcellularLocation>
</comment>
<evidence type="ECO:0000256" key="4">
    <source>
        <dbReference type="ARBA" id="ARBA00022525"/>
    </source>
</evidence>
<dbReference type="AlphaFoldDB" id="A0AA37RPT5"/>
<keyword evidence="7" id="KW-0282">Flagellum</keyword>
<gene>
    <name evidence="7" type="primary">flgL</name>
    <name evidence="7" type="ORF">GCM10007895_02910</name>
</gene>
<keyword evidence="7" id="KW-0969">Cilium</keyword>
<sequence>MRISTNLLYFNSHSQLSKTQNLLNQTMEQLATGKKVNTAGDDPIAAIAINNLNQQNRLAEQYLSNIDYARNRLSLNEAKMGEADSLLNNVKELMLRANNGQLTADEKGLLSDEMNNLVDELVAIGNTKDASGNYVFGGHQQGEAPFVRQADGTVVFRGDAGKLEALVDDGVRIDTSTSGLDMLMQIANPSGDYRASYDAGNTGDGFLESAKITDPANHTADDFRYQFVGDGSGGMELQVLDSGGNTVHTQSPFDPSQPLKFNGMEVQFSGTPEIGDVIDTTPGSSFDVFSSLNQAIDLLNADPGLESPAGQKELAQLLNDIDQGLASIHLKRGEFGNTLKSLDSFQQAHEETRLLNETALSPLQDVDYAEAITLFEQQMLALNAVNNTFSKVNTISLFNYI</sequence>
<evidence type="ECO:0000256" key="5">
    <source>
        <dbReference type="ARBA" id="ARBA00023143"/>
    </source>
</evidence>
<evidence type="ECO:0000313" key="8">
    <source>
        <dbReference type="Proteomes" id="UP001161422"/>
    </source>
</evidence>
<dbReference type="SUPFAM" id="SSF64518">
    <property type="entry name" value="Phase 1 flagellin"/>
    <property type="match status" value="1"/>
</dbReference>
<evidence type="ECO:0000256" key="3">
    <source>
        <dbReference type="ARBA" id="ARBA00005709"/>
    </source>
</evidence>
<dbReference type="PRINTS" id="PR00207">
    <property type="entry name" value="FLAGELLIN"/>
</dbReference>
<dbReference type="GO" id="GO:0005198">
    <property type="term" value="F:structural molecule activity"/>
    <property type="evidence" value="ECO:0007669"/>
    <property type="project" value="InterPro"/>
</dbReference>
<dbReference type="GO" id="GO:0005576">
    <property type="term" value="C:extracellular region"/>
    <property type="evidence" value="ECO:0007669"/>
    <property type="project" value="UniProtKB-SubCell"/>
</dbReference>
<keyword evidence="4" id="KW-0964">Secreted</keyword>
<proteinExistence type="inferred from homology"/>